<proteinExistence type="predicted"/>
<evidence type="ECO:0000256" key="2">
    <source>
        <dbReference type="SAM" id="SignalP"/>
    </source>
</evidence>
<evidence type="ECO:0000313" key="3">
    <source>
        <dbReference type="EMBL" id="PSN65715.1"/>
    </source>
</evidence>
<organism evidence="3 4">
    <name type="scientific">Corynespora cassiicola Philippines</name>
    <dbReference type="NCBI Taxonomy" id="1448308"/>
    <lineage>
        <taxon>Eukaryota</taxon>
        <taxon>Fungi</taxon>
        <taxon>Dikarya</taxon>
        <taxon>Ascomycota</taxon>
        <taxon>Pezizomycotina</taxon>
        <taxon>Dothideomycetes</taxon>
        <taxon>Pleosporomycetidae</taxon>
        <taxon>Pleosporales</taxon>
        <taxon>Corynesporascaceae</taxon>
        <taxon>Corynespora</taxon>
    </lineage>
</organism>
<dbReference type="OrthoDB" id="5427833at2759"/>
<dbReference type="Proteomes" id="UP000240883">
    <property type="component" value="Unassembled WGS sequence"/>
</dbReference>
<dbReference type="AlphaFoldDB" id="A0A2T2NJU4"/>
<keyword evidence="2" id="KW-0732">Signal</keyword>
<feature type="compositionally biased region" description="Polar residues" evidence="1">
    <location>
        <begin position="184"/>
        <end position="204"/>
    </location>
</feature>
<dbReference type="EMBL" id="KZ678136">
    <property type="protein sequence ID" value="PSN65715.1"/>
    <property type="molecule type" value="Genomic_DNA"/>
</dbReference>
<accession>A0A2T2NJU4</accession>
<evidence type="ECO:0000256" key="1">
    <source>
        <dbReference type="SAM" id="MobiDB-lite"/>
    </source>
</evidence>
<gene>
    <name evidence="3" type="ORF">BS50DRAFT_396470</name>
</gene>
<evidence type="ECO:0008006" key="5">
    <source>
        <dbReference type="Google" id="ProtNLM"/>
    </source>
</evidence>
<reference evidence="3 4" key="1">
    <citation type="journal article" date="2018" name="Front. Microbiol.">
        <title>Genome-Wide Analysis of Corynespora cassiicola Leaf Fall Disease Putative Effectors.</title>
        <authorList>
            <person name="Lopez D."/>
            <person name="Ribeiro S."/>
            <person name="Label P."/>
            <person name="Fumanal B."/>
            <person name="Venisse J.S."/>
            <person name="Kohler A."/>
            <person name="de Oliveira R.R."/>
            <person name="Labutti K."/>
            <person name="Lipzen A."/>
            <person name="Lail K."/>
            <person name="Bauer D."/>
            <person name="Ohm R.A."/>
            <person name="Barry K.W."/>
            <person name="Spatafora J."/>
            <person name="Grigoriev I.V."/>
            <person name="Martin F.M."/>
            <person name="Pujade-Renaud V."/>
        </authorList>
    </citation>
    <scope>NUCLEOTIDE SEQUENCE [LARGE SCALE GENOMIC DNA]</scope>
    <source>
        <strain evidence="3 4">Philippines</strain>
    </source>
</reference>
<name>A0A2T2NJU4_CORCC</name>
<sequence>MHKALVCAIMAGLMASGLTRAEGSVSLSNFTPRIENLPSQCQAVYTTPIDGCQSKDFTGQTSSCSSPCITGLIKISKSINEQCKSVDVPETSIIGVFLLGQGIQALCPGITVTTISSAASTQQQTSTPTPPSSSSSPEASSTPQSIQIDTTIASSTLATSATSTPSAPPAPPASSAPTPDQPAALSSSAPDPQDTGSSQVSNADSGGGSPFDVVATGASPPTQRRDALLAVVVGALLLLCTAM</sequence>
<feature type="region of interest" description="Disordered" evidence="1">
    <location>
        <begin position="119"/>
        <end position="220"/>
    </location>
</feature>
<feature type="chain" id="PRO_5015468172" description="Extracellular membrane protein CFEM domain-containing protein" evidence="2">
    <location>
        <begin position="22"/>
        <end position="243"/>
    </location>
</feature>
<feature type="signal peptide" evidence="2">
    <location>
        <begin position="1"/>
        <end position="21"/>
    </location>
</feature>
<evidence type="ECO:0000313" key="4">
    <source>
        <dbReference type="Proteomes" id="UP000240883"/>
    </source>
</evidence>
<feature type="compositionally biased region" description="Low complexity" evidence="1">
    <location>
        <begin position="119"/>
        <end position="165"/>
    </location>
</feature>
<protein>
    <recommendedName>
        <fullName evidence="5">Extracellular membrane protein CFEM domain-containing protein</fullName>
    </recommendedName>
</protein>
<keyword evidence="4" id="KW-1185">Reference proteome</keyword>